<evidence type="ECO:0000256" key="1">
    <source>
        <dbReference type="SAM" id="MobiDB-lite"/>
    </source>
</evidence>
<comment type="caution">
    <text evidence="2">The sequence shown here is derived from an EMBL/GenBank/DDBJ whole genome shotgun (WGS) entry which is preliminary data.</text>
</comment>
<proteinExistence type="predicted"/>
<dbReference type="RefSeq" id="XP_017998936.1">
    <property type="nucleotide sequence ID" value="XM_018144638.1"/>
</dbReference>
<accession>A0A0N1NYI2</accession>
<keyword evidence="3" id="KW-1185">Reference proteome</keyword>
<dbReference type="STRING" id="1664694.A0A0N1NYI2"/>
<dbReference type="EMBL" id="LFJN01000016">
    <property type="protein sequence ID" value="KPI38973.1"/>
    <property type="molecule type" value="Genomic_DNA"/>
</dbReference>
<reference evidence="2 3" key="1">
    <citation type="submission" date="2015-06" db="EMBL/GenBank/DDBJ databases">
        <title>Draft genome of the ant-associated black yeast Phialophora attae CBS 131958.</title>
        <authorList>
            <person name="Moreno L.F."/>
            <person name="Stielow B.J."/>
            <person name="de Hoog S."/>
            <person name="Vicente V.A."/>
            <person name="Weiss V.A."/>
            <person name="de Vries M."/>
            <person name="Cruz L.M."/>
            <person name="Souza E.M."/>
        </authorList>
    </citation>
    <scope>NUCLEOTIDE SEQUENCE [LARGE SCALE GENOMIC DNA]</scope>
    <source>
        <strain evidence="2 3">CBS 131958</strain>
    </source>
</reference>
<feature type="region of interest" description="Disordered" evidence="1">
    <location>
        <begin position="353"/>
        <end position="372"/>
    </location>
</feature>
<protein>
    <submittedName>
        <fullName evidence="2">Uncharacterized protein</fullName>
    </submittedName>
</protein>
<organism evidence="2 3">
    <name type="scientific">Cyphellophora attinorum</name>
    <dbReference type="NCBI Taxonomy" id="1664694"/>
    <lineage>
        <taxon>Eukaryota</taxon>
        <taxon>Fungi</taxon>
        <taxon>Dikarya</taxon>
        <taxon>Ascomycota</taxon>
        <taxon>Pezizomycotina</taxon>
        <taxon>Eurotiomycetes</taxon>
        <taxon>Chaetothyriomycetidae</taxon>
        <taxon>Chaetothyriales</taxon>
        <taxon>Cyphellophoraceae</taxon>
        <taxon>Cyphellophora</taxon>
    </lineage>
</organism>
<gene>
    <name evidence="2" type="ORF">AB675_4498</name>
</gene>
<dbReference type="Proteomes" id="UP000038010">
    <property type="component" value="Unassembled WGS sequence"/>
</dbReference>
<dbReference type="AlphaFoldDB" id="A0A0N1NYI2"/>
<dbReference type="VEuPathDB" id="FungiDB:AB675_4498"/>
<sequence>MGQIDWGSIIVGSIINQSISVMMMFVHPGSLWKRNGEPSYKTQVFVLAGVQGDAAGAGNTTGGYAPDVEVYDMYGYKPAERQKGKMIKDGEFYEYNLPNWSGDEEHGPSTRPPEYISLFAYTKDPICISLIAVKPPDPDGPEYYITGDIMHQCGWDTYWPQTKVYVGKKALPVPPHCFWMGGDFLDLRFPNKVQIHLPSFSGDLKDNTTIEAYNKDIKTLCNSEPRMYRYWGNGHDTKALVFERVSQTIPSAAPQAPLTFPNASGDKLPTWDDPDSLFSASKWRWATTETHERGYIWDRKTDRWDLQFPVSLQEPLFQQTREKSPLDAKYLVELDDNPDPKLLRPWDFMTEEQKESKPWKRQASAQPRDRSRRDTLGYFSSRWTHTKSSDLRYRADHVCQQNNLVGPDIANSYERKYCRLSDQRVFPYCEADEDIECFDFEAGAVRVRTSRILGSIADTDSPTPRKRIDAEW</sequence>
<evidence type="ECO:0000313" key="3">
    <source>
        <dbReference type="Proteomes" id="UP000038010"/>
    </source>
</evidence>
<dbReference type="GeneID" id="28736518"/>
<name>A0A0N1NYI2_9EURO</name>
<dbReference type="OrthoDB" id="5365129at2759"/>
<evidence type="ECO:0000313" key="2">
    <source>
        <dbReference type="EMBL" id="KPI38973.1"/>
    </source>
</evidence>